<proteinExistence type="predicted"/>
<dbReference type="Pfam" id="PF11854">
    <property type="entry name" value="MtrB_PioB"/>
    <property type="match status" value="1"/>
</dbReference>
<accession>A0ABW0NGI1</accession>
<dbReference type="EMBL" id="JBHSMF010000009">
    <property type="protein sequence ID" value="MFC5499454.1"/>
    <property type="molecule type" value="Genomic_DNA"/>
</dbReference>
<comment type="caution">
    <text evidence="2">The sequence shown here is derived from an EMBL/GenBank/DDBJ whole genome shotgun (WGS) entry which is preliminary data.</text>
</comment>
<evidence type="ECO:0000313" key="2">
    <source>
        <dbReference type="EMBL" id="MFC5499454.1"/>
    </source>
</evidence>
<keyword evidence="3" id="KW-1185">Reference proteome</keyword>
<organism evidence="2 3">
    <name type="scientific">Caenimonas terrae</name>
    <dbReference type="NCBI Taxonomy" id="696074"/>
    <lineage>
        <taxon>Bacteria</taxon>
        <taxon>Pseudomonadati</taxon>
        <taxon>Pseudomonadota</taxon>
        <taxon>Betaproteobacteria</taxon>
        <taxon>Burkholderiales</taxon>
        <taxon>Comamonadaceae</taxon>
        <taxon>Caenimonas</taxon>
    </lineage>
</organism>
<keyword evidence="1" id="KW-0732">Signal</keyword>
<reference evidence="3" key="1">
    <citation type="journal article" date="2019" name="Int. J. Syst. Evol. Microbiol.">
        <title>The Global Catalogue of Microorganisms (GCM) 10K type strain sequencing project: providing services to taxonomists for standard genome sequencing and annotation.</title>
        <authorList>
            <consortium name="The Broad Institute Genomics Platform"/>
            <consortium name="The Broad Institute Genome Sequencing Center for Infectious Disease"/>
            <person name="Wu L."/>
            <person name="Ma J."/>
        </authorList>
    </citation>
    <scope>NUCLEOTIDE SEQUENCE [LARGE SCALE GENOMIC DNA]</scope>
    <source>
        <strain evidence="3">CCUG 57401</strain>
    </source>
</reference>
<feature type="chain" id="PRO_5045889071" evidence="1">
    <location>
        <begin position="29"/>
        <end position="732"/>
    </location>
</feature>
<dbReference type="InterPro" id="IPR020016">
    <property type="entry name" value="Decahaem-assoc_OM_MtrB/PioB"/>
</dbReference>
<sequence length="732" mass="78008">MTASCTFPAARLPLLTLALLAAYPSARAEDGPVVDASASIGIGVIDGDRQDRLLYDQYSGLRPGAGVIGLAGADYYRRDDERGTSLQFEAADLLTGNRELGLRWKRPGDWKLSLNYGELTRRAPFTVNSGLAGAGSTAPGVVALPQGPGSGSDFDLKTTRTALGVAYSKVLSRDWQLDASVKSEDKEGSRLFGVGMACPSVIAPGCGVTTGVQAGSGVLLLPEPIDSNHTQVEGRLSYASGQLRLSAGYYGSFYRNANGSLTPAVPGALFNPVGSLFPLAPGLQSILGQPVALPPDNQAHQLDLAGSYSFTRTTLLNFKLAYSQASQTASFAAMGLGGAPAGRSDLGGKLATTLAQAGLTARPLPRLSLTGNVRYEHRSDTTPIALYNIEGTSLFTNRQLPLTRFSGKLQGSYQFSGDWRGTLAVDAESIDRGEFTASSAIAGVTALRQKTDETGVRAELRRRMSQDLSGAISVESRRRDGSNWLRDNSGLGLTEVPDPSAPGAGLANGIFSPTLADRRRDKVRLHADWQPNEKLAFQLAAEGGRDSYQTPSAYGLRSSSMNQLSVDWTYVVSTAWSFNGYLSSGRQQLDQARPGAALLAYDNRTTTLGLGFTGKPAARWEVGGSLAFIEDRNAYNQTLDATADAGSAALLAATGGLPDITFRQTAVRLFGKYTLDKQRSLRIDVVHQRSFSSDWSWGYNGVPFTYSDGTTVNARQSQSVSFIGVTYTHRWP</sequence>
<name>A0ABW0NGI1_9BURK</name>
<dbReference type="SUPFAM" id="SSF56935">
    <property type="entry name" value="Porins"/>
    <property type="match status" value="2"/>
</dbReference>
<feature type="signal peptide" evidence="1">
    <location>
        <begin position="1"/>
        <end position="28"/>
    </location>
</feature>
<dbReference type="Proteomes" id="UP001596037">
    <property type="component" value="Unassembled WGS sequence"/>
</dbReference>
<evidence type="ECO:0000313" key="3">
    <source>
        <dbReference type="Proteomes" id="UP001596037"/>
    </source>
</evidence>
<gene>
    <name evidence="2" type="ORF">ACFPOE_18050</name>
</gene>
<evidence type="ECO:0000256" key="1">
    <source>
        <dbReference type="SAM" id="SignalP"/>
    </source>
</evidence>
<dbReference type="NCBIfam" id="TIGR03509">
    <property type="entry name" value="OMP_MtrB_PioB"/>
    <property type="match status" value="1"/>
</dbReference>
<dbReference type="RefSeq" id="WP_376851677.1">
    <property type="nucleotide sequence ID" value="NZ_JBHSMF010000009.1"/>
</dbReference>
<protein>
    <submittedName>
        <fullName evidence="2">MtrB/PioB family decaheme-associated outer membrane protein</fullName>
    </submittedName>
</protein>